<dbReference type="InterPro" id="IPR003661">
    <property type="entry name" value="HisK_dim/P_dom"/>
</dbReference>
<dbReference type="AlphaFoldDB" id="A0A1L7ALB5"/>
<dbReference type="InterPro" id="IPR004358">
    <property type="entry name" value="Sig_transdc_His_kin-like_C"/>
</dbReference>
<dbReference type="InterPro" id="IPR003660">
    <property type="entry name" value="HAMP_dom"/>
</dbReference>
<dbReference type="STRING" id="257708.RGI145_19650"/>
<dbReference type="SMART" id="SM00388">
    <property type="entry name" value="HisKA"/>
    <property type="match status" value="1"/>
</dbReference>
<evidence type="ECO:0000313" key="14">
    <source>
        <dbReference type="Proteomes" id="UP000185494"/>
    </source>
</evidence>
<dbReference type="Gene3D" id="3.30.565.10">
    <property type="entry name" value="Histidine kinase-like ATPase, C-terminal domain"/>
    <property type="match status" value="1"/>
</dbReference>
<dbReference type="EMBL" id="CP015584">
    <property type="protein sequence ID" value="APT59563.1"/>
    <property type="molecule type" value="Genomic_DNA"/>
</dbReference>
<accession>A0A1L7ALB5</accession>
<dbReference type="InterPro" id="IPR005467">
    <property type="entry name" value="His_kinase_dom"/>
</dbReference>
<keyword evidence="4" id="KW-0597">Phosphoprotein</keyword>
<dbReference type="PANTHER" id="PTHR42878">
    <property type="entry name" value="TWO-COMPONENT HISTIDINE KINASE"/>
    <property type="match status" value="1"/>
</dbReference>
<evidence type="ECO:0000256" key="3">
    <source>
        <dbReference type="ARBA" id="ARBA00012438"/>
    </source>
</evidence>
<feature type="domain" description="Histidine kinase" evidence="11">
    <location>
        <begin position="385"/>
        <end position="593"/>
    </location>
</feature>
<dbReference type="SMART" id="SM00387">
    <property type="entry name" value="HATPase_c"/>
    <property type="match status" value="1"/>
</dbReference>
<dbReference type="SUPFAM" id="SSF47384">
    <property type="entry name" value="Homodimeric domain of signal transducing histidine kinase"/>
    <property type="match status" value="1"/>
</dbReference>
<dbReference type="GO" id="GO:0016020">
    <property type="term" value="C:membrane"/>
    <property type="evidence" value="ECO:0007669"/>
    <property type="project" value="UniProtKB-SubCell"/>
</dbReference>
<dbReference type="KEGG" id="rgi:RGI145_19650"/>
<feature type="domain" description="HAMP" evidence="12">
    <location>
        <begin position="313"/>
        <end position="365"/>
    </location>
</feature>
<dbReference type="InterPro" id="IPR050351">
    <property type="entry name" value="BphY/WalK/GraS-like"/>
</dbReference>
<evidence type="ECO:0000259" key="12">
    <source>
        <dbReference type="PROSITE" id="PS50885"/>
    </source>
</evidence>
<gene>
    <name evidence="13" type="ORF">RGI145_19650</name>
</gene>
<dbReference type="SMART" id="SM00304">
    <property type="entry name" value="HAMP"/>
    <property type="match status" value="1"/>
</dbReference>
<dbReference type="Pfam" id="PF00672">
    <property type="entry name" value="HAMP"/>
    <property type="match status" value="1"/>
</dbReference>
<keyword evidence="10" id="KW-1133">Transmembrane helix</keyword>
<evidence type="ECO:0000259" key="11">
    <source>
        <dbReference type="PROSITE" id="PS50109"/>
    </source>
</evidence>
<feature type="transmembrane region" description="Helical" evidence="10">
    <location>
        <begin position="289"/>
        <end position="311"/>
    </location>
</feature>
<evidence type="ECO:0000256" key="10">
    <source>
        <dbReference type="SAM" id="Phobius"/>
    </source>
</evidence>
<evidence type="ECO:0000256" key="7">
    <source>
        <dbReference type="ARBA" id="ARBA00022777"/>
    </source>
</evidence>
<comment type="subcellular location">
    <subcellularLocation>
        <location evidence="2">Membrane</location>
    </subcellularLocation>
</comment>
<keyword evidence="8" id="KW-0067">ATP-binding</keyword>
<evidence type="ECO:0000256" key="9">
    <source>
        <dbReference type="ARBA" id="ARBA00023012"/>
    </source>
</evidence>
<dbReference type="CDD" id="cd00075">
    <property type="entry name" value="HATPase"/>
    <property type="match status" value="1"/>
</dbReference>
<evidence type="ECO:0000256" key="5">
    <source>
        <dbReference type="ARBA" id="ARBA00022679"/>
    </source>
</evidence>
<dbReference type="PANTHER" id="PTHR42878:SF7">
    <property type="entry name" value="SENSOR HISTIDINE KINASE GLRK"/>
    <property type="match status" value="1"/>
</dbReference>
<dbReference type="PRINTS" id="PR00344">
    <property type="entry name" value="BCTRLSENSOR"/>
</dbReference>
<dbReference type="Gene3D" id="1.10.287.130">
    <property type="match status" value="1"/>
</dbReference>
<organism evidence="13 14">
    <name type="scientific">Roseomonas gilardii</name>
    <dbReference type="NCBI Taxonomy" id="257708"/>
    <lineage>
        <taxon>Bacteria</taxon>
        <taxon>Pseudomonadati</taxon>
        <taxon>Pseudomonadota</taxon>
        <taxon>Alphaproteobacteria</taxon>
        <taxon>Acetobacterales</taxon>
        <taxon>Roseomonadaceae</taxon>
        <taxon>Roseomonas</taxon>
    </lineage>
</organism>
<keyword evidence="9" id="KW-0902">Two-component regulatory system</keyword>
<dbReference type="GO" id="GO:0030295">
    <property type="term" value="F:protein kinase activator activity"/>
    <property type="evidence" value="ECO:0007669"/>
    <property type="project" value="TreeGrafter"/>
</dbReference>
<keyword evidence="7" id="KW-0418">Kinase</keyword>
<feature type="transmembrane region" description="Helical" evidence="10">
    <location>
        <begin position="36"/>
        <end position="56"/>
    </location>
</feature>
<dbReference type="CDD" id="cd00082">
    <property type="entry name" value="HisKA"/>
    <property type="match status" value="1"/>
</dbReference>
<dbReference type="GO" id="GO:0000156">
    <property type="term" value="F:phosphorelay response regulator activity"/>
    <property type="evidence" value="ECO:0007669"/>
    <property type="project" value="TreeGrafter"/>
</dbReference>
<dbReference type="SUPFAM" id="SSF158472">
    <property type="entry name" value="HAMP domain-like"/>
    <property type="match status" value="1"/>
</dbReference>
<dbReference type="EC" id="2.7.13.3" evidence="3"/>
<keyword evidence="5" id="KW-0808">Transferase</keyword>
<comment type="catalytic activity">
    <reaction evidence="1">
        <text>ATP + protein L-histidine = ADP + protein N-phospho-L-histidine.</text>
        <dbReference type="EC" id="2.7.13.3"/>
    </reaction>
</comment>
<evidence type="ECO:0000256" key="1">
    <source>
        <dbReference type="ARBA" id="ARBA00000085"/>
    </source>
</evidence>
<dbReference type="Pfam" id="PF00512">
    <property type="entry name" value="HisKA"/>
    <property type="match status" value="1"/>
</dbReference>
<dbReference type="Gene3D" id="6.10.340.10">
    <property type="match status" value="1"/>
</dbReference>
<dbReference type="GO" id="GO:0007234">
    <property type="term" value="P:osmosensory signaling via phosphorelay pathway"/>
    <property type="evidence" value="ECO:0007669"/>
    <property type="project" value="TreeGrafter"/>
</dbReference>
<dbReference type="RefSeq" id="WP_075800275.1">
    <property type="nucleotide sequence ID" value="NZ_CP015584.1"/>
</dbReference>
<keyword evidence="10" id="KW-0812">Transmembrane</keyword>
<name>A0A1L7ALB5_9PROT</name>
<dbReference type="CDD" id="cd06225">
    <property type="entry name" value="HAMP"/>
    <property type="match status" value="1"/>
</dbReference>
<dbReference type="GO" id="GO:0000155">
    <property type="term" value="F:phosphorelay sensor kinase activity"/>
    <property type="evidence" value="ECO:0007669"/>
    <property type="project" value="InterPro"/>
</dbReference>
<dbReference type="InterPro" id="IPR003594">
    <property type="entry name" value="HATPase_dom"/>
</dbReference>
<dbReference type="PROSITE" id="PS50885">
    <property type="entry name" value="HAMP"/>
    <property type="match status" value="1"/>
</dbReference>
<reference evidence="13 14" key="1">
    <citation type="submission" date="2016-05" db="EMBL/GenBank/DDBJ databases">
        <title>Complete Genome and Methylome Analysis of Psychrotrophic Bacterial Isolates from Antarctic Lake Untersee.</title>
        <authorList>
            <person name="Fomenkov A."/>
            <person name="Akimov V.N."/>
            <person name="Vasilyeva L.V."/>
            <person name="Andersen D."/>
            <person name="Vincze T."/>
            <person name="Roberts R.J."/>
        </authorList>
    </citation>
    <scope>NUCLEOTIDE SEQUENCE [LARGE SCALE GENOMIC DNA]</scope>
    <source>
        <strain evidence="13 14">U14-5</strain>
    </source>
</reference>
<evidence type="ECO:0000256" key="8">
    <source>
        <dbReference type="ARBA" id="ARBA00022840"/>
    </source>
</evidence>
<dbReference type="InterPro" id="IPR036097">
    <property type="entry name" value="HisK_dim/P_sf"/>
</dbReference>
<keyword evidence="6" id="KW-0547">Nucleotide-binding</keyword>
<dbReference type="InterPro" id="IPR036890">
    <property type="entry name" value="HATPase_C_sf"/>
</dbReference>
<evidence type="ECO:0000256" key="2">
    <source>
        <dbReference type="ARBA" id="ARBA00004370"/>
    </source>
</evidence>
<evidence type="ECO:0000256" key="4">
    <source>
        <dbReference type="ARBA" id="ARBA00022553"/>
    </source>
</evidence>
<dbReference type="Pfam" id="PF02518">
    <property type="entry name" value="HATPase_c"/>
    <property type="match status" value="1"/>
</dbReference>
<dbReference type="PROSITE" id="PS50109">
    <property type="entry name" value="HIS_KIN"/>
    <property type="match status" value="1"/>
</dbReference>
<keyword evidence="10" id="KW-0472">Membrane</keyword>
<dbReference type="GO" id="GO:0005524">
    <property type="term" value="F:ATP binding"/>
    <property type="evidence" value="ECO:0007669"/>
    <property type="project" value="UniProtKB-KW"/>
</dbReference>
<evidence type="ECO:0000256" key="6">
    <source>
        <dbReference type="ARBA" id="ARBA00022741"/>
    </source>
</evidence>
<evidence type="ECO:0000313" key="13">
    <source>
        <dbReference type="EMBL" id="APT59563.1"/>
    </source>
</evidence>
<dbReference type="Proteomes" id="UP000185494">
    <property type="component" value="Chromosome 2"/>
</dbReference>
<proteinExistence type="predicted"/>
<protein>
    <recommendedName>
        <fullName evidence="3">histidine kinase</fullName>
        <ecNumber evidence="3">2.7.13.3</ecNumber>
    </recommendedName>
</protein>
<dbReference type="SUPFAM" id="SSF55874">
    <property type="entry name" value="ATPase domain of HSP90 chaperone/DNA topoisomerase II/histidine kinase"/>
    <property type="match status" value="1"/>
</dbReference>
<sequence length="604" mass="65651">MPPTWKPRDRGEGLSPRSWARLRDSVFPKVRLRWQLTFAFMLVSVIPVLLASYVAAEMISSRFERSRERWLNDTARLIVRQLLEAEEEARLATALFANSLTHAQTLEGGLASFSADLLISTGYDLVALYDPAGHVVLSQGLSSDAGWLPRQDEAGFYMTMAGGTPVLLLGSAHRFLFEGRPYVAFVADKVNDRLIAAAQAISSLQVSYFGAKGTPALSFSKREGHPGFTVPPEVLARLEAGEQSVSALALPDDRLATGFAALRDRQGALVGIIAARLASNTPVLSNLGLLQLFLALSLCSGLLSFVVALFVSARISRPVRDLTAGLRQVASGNYATRVRESGDGELAELTGGFNAMTEQLERLRSMEAEMRRRETLATLGEAATTIAHEIRNPLGIIKTSSQVIRGREELSPGTARLLDFVLDEVKRIDHLVQDLIDYARPRALRLQVLDLADDVIAGVADFAEAEMSRRGITCAILKPSLPVRIAGDAELLHQAFLNVLINAMEAMPEGGEITIRVSREATTVLASVEDTGKGIALEIVDRLFDPFVTSKLQGTGLGLARVRAVVERHGGRIEAENRIGGGARFVFHFPLAEEKGDGFLHPDR</sequence>